<sequence>MGMVATQRTMFGVTKRSGVHKKLSLCGLWEKLQLLYHKMDIEYSRVGTRGMGAELPFQTKHLQEIFAPIREELERVGASQYCQQEARDEIGGTQ</sequence>
<dbReference type="Proteomes" id="UP000002630">
    <property type="component" value="Linkage Group LG12"/>
</dbReference>
<dbReference type="EMBL" id="FN649737">
    <property type="protein sequence ID" value="CBN77029.1"/>
    <property type="molecule type" value="Genomic_DNA"/>
</dbReference>
<accession>D8LJK2</accession>
<gene>
    <name evidence="1" type="ORF">Esi_0026_0059</name>
</gene>
<dbReference type="InParanoid" id="D8LJK2"/>
<keyword evidence="2" id="KW-1185">Reference proteome</keyword>
<organism evidence="1 2">
    <name type="scientific">Ectocarpus siliculosus</name>
    <name type="common">Brown alga</name>
    <name type="synonym">Conferva siliculosa</name>
    <dbReference type="NCBI Taxonomy" id="2880"/>
    <lineage>
        <taxon>Eukaryota</taxon>
        <taxon>Sar</taxon>
        <taxon>Stramenopiles</taxon>
        <taxon>Ochrophyta</taxon>
        <taxon>PX clade</taxon>
        <taxon>Phaeophyceae</taxon>
        <taxon>Ectocarpales</taxon>
        <taxon>Ectocarpaceae</taxon>
        <taxon>Ectocarpus</taxon>
    </lineage>
</organism>
<dbReference type="AlphaFoldDB" id="D8LJK2"/>
<dbReference type="OrthoDB" id="742364at2759"/>
<name>D8LJK2_ECTSI</name>
<proteinExistence type="predicted"/>
<protein>
    <submittedName>
        <fullName evidence="1">Uncharacterized protein</fullName>
    </submittedName>
</protein>
<evidence type="ECO:0000313" key="1">
    <source>
        <dbReference type="EMBL" id="CBN77029.1"/>
    </source>
</evidence>
<dbReference type="EMBL" id="FN648442">
    <property type="protein sequence ID" value="CBN77029.1"/>
    <property type="molecule type" value="Genomic_DNA"/>
</dbReference>
<evidence type="ECO:0000313" key="2">
    <source>
        <dbReference type="Proteomes" id="UP000002630"/>
    </source>
</evidence>
<reference evidence="1 2" key="1">
    <citation type="journal article" date="2010" name="Nature">
        <title>The Ectocarpus genome and the independent evolution of multicellularity in brown algae.</title>
        <authorList>
            <person name="Cock J.M."/>
            <person name="Sterck L."/>
            <person name="Rouze P."/>
            <person name="Scornet D."/>
            <person name="Allen A.E."/>
            <person name="Amoutzias G."/>
            <person name="Anthouard V."/>
            <person name="Artiguenave F."/>
            <person name="Aury J.M."/>
            <person name="Badger J.H."/>
            <person name="Beszteri B."/>
            <person name="Billiau K."/>
            <person name="Bonnet E."/>
            <person name="Bothwell J.H."/>
            <person name="Bowler C."/>
            <person name="Boyen C."/>
            <person name="Brownlee C."/>
            <person name="Carrano C.J."/>
            <person name="Charrier B."/>
            <person name="Cho G.Y."/>
            <person name="Coelho S.M."/>
            <person name="Collen J."/>
            <person name="Corre E."/>
            <person name="Da Silva C."/>
            <person name="Delage L."/>
            <person name="Delaroque N."/>
            <person name="Dittami S.M."/>
            <person name="Doulbeau S."/>
            <person name="Elias M."/>
            <person name="Farnham G."/>
            <person name="Gachon C.M."/>
            <person name="Gschloessl B."/>
            <person name="Heesch S."/>
            <person name="Jabbari K."/>
            <person name="Jubin C."/>
            <person name="Kawai H."/>
            <person name="Kimura K."/>
            <person name="Kloareg B."/>
            <person name="Kupper F.C."/>
            <person name="Lang D."/>
            <person name="Le Bail A."/>
            <person name="Leblanc C."/>
            <person name="Lerouge P."/>
            <person name="Lohr M."/>
            <person name="Lopez P.J."/>
            <person name="Martens C."/>
            <person name="Maumus F."/>
            <person name="Michel G."/>
            <person name="Miranda-Saavedra D."/>
            <person name="Morales J."/>
            <person name="Moreau H."/>
            <person name="Motomura T."/>
            <person name="Nagasato C."/>
            <person name="Napoli C.A."/>
            <person name="Nelson D.R."/>
            <person name="Nyvall-Collen P."/>
            <person name="Peters A.F."/>
            <person name="Pommier C."/>
            <person name="Potin P."/>
            <person name="Poulain J."/>
            <person name="Quesneville H."/>
            <person name="Read B."/>
            <person name="Rensing S.A."/>
            <person name="Ritter A."/>
            <person name="Rousvoal S."/>
            <person name="Samanta M."/>
            <person name="Samson G."/>
            <person name="Schroeder D.C."/>
            <person name="Segurens B."/>
            <person name="Strittmatter M."/>
            <person name="Tonon T."/>
            <person name="Tregear J.W."/>
            <person name="Valentin K."/>
            <person name="von Dassow P."/>
            <person name="Yamagishi T."/>
            <person name="Van de Peer Y."/>
            <person name="Wincker P."/>
        </authorList>
    </citation>
    <scope>NUCLEOTIDE SEQUENCE [LARGE SCALE GENOMIC DNA]</scope>
    <source>
        <strain evidence="2">Ec32 / CCAP1310/4</strain>
    </source>
</reference>